<evidence type="ECO:0000313" key="3">
    <source>
        <dbReference type="Proteomes" id="UP000290365"/>
    </source>
</evidence>
<accession>A0A4P6JSU8</accession>
<dbReference type="OrthoDB" id="164242at2"/>
<gene>
    <name evidence="2" type="ORF">EPA93_21065</name>
</gene>
<organism evidence="2 3">
    <name type="scientific">Ktedonosporobacter rubrisoli</name>
    <dbReference type="NCBI Taxonomy" id="2509675"/>
    <lineage>
        <taxon>Bacteria</taxon>
        <taxon>Bacillati</taxon>
        <taxon>Chloroflexota</taxon>
        <taxon>Ktedonobacteria</taxon>
        <taxon>Ktedonobacterales</taxon>
        <taxon>Ktedonosporobacteraceae</taxon>
        <taxon>Ktedonosporobacter</taxon>
    </lineage>
</organism>
<dbReference type="AlphaFoldDB" id="A0A4P6JSU8"/>
<proteinExistence type="predicted"/>
<protein>
    <submittedName>
        <fullName evidence="2">Uncharacterized protein</fullName>
    </submittedName>
</protein>
<dbReference type="EMBL" id="CP035758">
    <property type="protein sequence ID" value="QBD78353.1"/>
    <property type="molecule type" value="Genomic_DNA"/>
</dbReference>
<name>A0A4P6JSU8_KTERU</name>
<dbReference type="RefSeq" id="WP_129889406.1">
    <property type="nucleotide sequence ID" value="NZ_CP035758.1"/>
</dbReference>
<evidence type="ECO:0000256" key="1">
    <source>
        <dbReference type="SAM" id="MobiDB-lite"/>
    </source>
</evidence>
<dbReference type="Proteomes" id="UP000290365">
    <property type="component" value="Chromosome"/>
</dbReference>
<feature type="compositionally biased region" description="Basic residues" evidence="1">
    <location>
        <begin position="100"/>
        <end position="111"/>
    </location>
</feature>
<keyword evidence="3" id="KW-1185">Reference proteome</keyword>
<evidence type="ECO:0000313" key="2">
    <source>
        <dbReference type="EMBL" id="QBD78353.1"/>
    </source>
</evidence>
<dbReference type="KEGG" id="kbs:EPA93_21065"/>
<sequence length="111" mass="12583">MPDYANFRQRLDAVLRTLNVEEVRGFLIAEDQWSEEEPVDPELAMWLMVAGSPSLRDLHEKAREWLVSHGHESEAMALLGKGKRAEARPGTGHKQAAWARRPKGQKSAKPR</sequence>
<reference evidence="2 3" key="1">
    <citation type="submission" date="2019-01" db="EMBL/GenBank/DDBJ databases">
        <title>Ktedonosporobacter rubrisoli SCAWS-G2.</title>
        <authorList>
            <person name="Huang Y."/>
            <person name="Yan B."/>
        </authorList>
    </citation>
    <scope>NUCLEOTIDE SEQUENCE [LARGE SCALE GENOMIC DNA]</scope>
    <source>
        <strain evidence="2 3">SCAWS-G2</strain>
    </source>
</reference>
<feature type="region of interest" description="Disordered" evidence="1">
    <location>
        <begin position="80"/>
        <end position="111"/>
    </location>
</feature>